<comment type="caution">
    <text evidence="1">The sequence shown here is derived from an EMBL/GenBank/DDBJ whole genome shotgun (WGS) entry which is preliminary data.</text>
</comment>
<protein>
    <recommendedName>
        <fullName evidence="3">Sigma-70 family RNA polymerase sigma factor</fullName>
    </recommendedName>
</protein>
<dbReference type="EMBL" id="AFJL02000216">
    <property type="protein sequence ID" value="EMY02886.1"/>
    <property type="molecule type" value="Genomic_DNA"/>
</dbReference>
<sequence>MQQKTELDCIFINSYLKYKNLGDSKDLIEQAAFWIGRIAVRKYSLGEDERSVVLLKFIQKIEYFSKIYETGKFENFSAFAIVFLKHLVLNQWKKKINSLKRKPIFLEPDSLPGSVVYEPDYDCEPSPHKIFLQEILQNLDPRGVLIFKLKHNLFLERKDILLLKSILASSRNSIRDFLKERVERTSFVRCKEIMILEKMEISHQLLFSNRKDAANFSSQKKRKLRKKLLRAEVIYTYEEISNWFDWKSSVIKRLYLQTMNSLKNSGKDSEFNFKRK</sequence>
<evidence type="ECO:0008006" key="3">
    <source>
        <dbReference type="Google" id="ProtNLM"/>
    </source>
</evidence>
<reference evidence="1 2" key="1">
    <citation type="submission" date="2013-02" db="EMBL/GenBank/DDBJ databases">
        <authorList>
            <person name="Harkins D.M."/>
            <person name="Durkin A.S."/>
            <person name="Brinkac L.M."/>
            <person name="Haft D.H."/>
            <person name="Selengut J.D."/>
            <person name="Sanka R."/>
            <person name="DePew J."/>
            <person name="Purushe J."/>
            <person name="Whelen A.C."/>
            <person name="Vinetz J.M."/>
            <person name="Sutton G.G."/>
            <person name="Nierman W.C."/>
            <person name="Fouts D.E."/>
        </authorList>
    </citation>
    <scope>NUCLEOTIDE SEQUENCE [LARGE SCALE GENOMIC DNA]</scope>
    <source>
        <strain evidence="1 2">2002000626</strain>
    </source>
</reference>
<organism evidence="1 2">
    <name type="scientific">Leptospira interrogans str. 2002000626</name>
    <dbReference type="NCBI Taxonomy" id="996803"/>
    <lineage>
        <taxon>Bacteria</taxon>
        <taxon>Pseudomonadati</taxon>
        <taxon>Spirochaetota</taxon>
        <taxon>Spirochaetia</taxon>
        <taxon>Leptospirales</taxon>
        <taxon>Leptospiraceae</taxon>
        <taxon>Leptospira</taxon>
    </lineage>
</organism>
<evidence type="ECO:0000313" key="1">
    <source>
        <dbReference type="EMBL" id="EMY02886.1"/>
    </source>
</evidence>
<proteinExistence type="predicted"/>
<evidence type="ECO:0000313" key="2">
    <source>
        <dbReference type="Proteomes" id="UP000012329"/>
    </source>
</evidence>
<gene>
    <name evidence="1" type="ORF">LEP1GSC029_3913</name>
</gene>
<name>A0A829D416_LEPIR</name>
<accession>A0A829D416</accession>
<dbReference type="Proteomes" id="UP000012329">
    <property type="component" value="Unassembled WGS sequence"/>
</dbReference>
<dbReference type="AlphaFoldDB" id="A0A829D416"/>